<dbReference type="Gene3D" id="3.40.390.10">
    <property type="entry name" value="Collagenase (Catalytic Domain)"/>
    <property type="match status" value="1"/>
</dbReference>
<dbReference type="SMART" id="SM00235">
    <property type="entry name" value="ZnMc"/>
    <property type="match status" value="1"/>
</dbReference>
<dbReference type="EMBL" id="CP032683">
    <property type="protein sequence ID" value="AYK14935.1"/>
    <property type="molecule type" value="Genomic_DNA"/>
</dbReference>
<dbReference type="Pfam" id="PF00413">
    <property type="entry name" value="Peptidase_M10"/>
    <property type="match status" value="1"/>
</dbReference>
<dbReference type="PANTHER" id="PTHR10201:SF314">
    <property type="entry name" value="PEPTIDASE M10A AND M12B MATRIXIN AND ADAMALYSIN"/>
    <property type="match status" value="1"/>
</dbReference>
<gene>
    <name evidence="7" type="ORF">AOB57_006735</name>
</gene>
<dbReference type="CDD" id="cd04279">
    <property type="entry name" value="ZnMc_MMP_like_1"/>
    <property type="match status" value="1"/>
</dbReference>
<keyword evidence="4" id="KW-0862">Zinc</keyword>
<keyword evidence="5" id="KW-1133">Transmembrane helix</keyword>
<protein>
    <submittedName>
        <fullName evidence="7">Peptidase</fullName>
    </submittedName>
</protein>
<keyword evidence="8" id="KW-1185">Reference proteome</keyword>
<sequence>MYGIKLFFVLLLMVPILPAVSAASNANQERILDYPWDHSPITVYIDNTNVPEHYSPTYYTQIEKAMEYWEKGGNGNLKYKPVFEFVDSKDADIRIKWVENLESVEGAPSGVAGYASPTVSDGRFVRVDIVLEVGNYKGKAWRQYGDATMLSIAKHEFGHALGLGHSSNRRDIMYPEYELRDNINPLLLSKYGNVLRLASFAALAVLLYLGVSWLHSRKKRKTLEEKYFK</sequence>
<dbReference type="SUPFAM" id="SSF55486">
    <property type="entry name" value="Metalloproteases ('zincins'), catalytic domain"/>
    <property type="match status" value="1"/>
</dbReference>
<evidence type="ECO:0000313" key="7">
    <source>
        <dbReference type="EMBL" id="AYK14935.1"/>
    </source>
</evidence>
<evidence type="ECO:0000313" key="8">
    <source>
        <dbReference type="Proteomes" id="UP000053087"/>
    </source>
</evidence>
<evidence type="ECO:0000256" key="2">
    <source>
        <dbReference type="ARBA" id="ARBA00022723"/>
    </source>
</evidence>
<keyword evidence="5" id="KW-0472">Membrane</keyword>
<feature type="transmembrane region" description="Helical" evidence="5">
    <location>
        <begin position="194"/>
        <end position="214"/>
    </location>
</feature>
<dbReference type="PANTHER" id="PTHR10201">
    <property type="entry name" value="MATRIX METALLOPROTEINASE"/>
    <property type="match status" value="1"/>
</dbReference>
<organism evidence="7 8">
    <name type="scientific">Methanosarcina flavescens</name>
    <dbReference type="NCBI Taxonomy" id="1715806"/>
    <lineage>
        <taxon>Archaea</taxon>
        <taxon>Methanobacteriati</taxon>
        <taxon>Methanobacteriota</taxon>
        <taxon>Stenosarchaea group</taxon>
        <taxon>Methanomicrobia</taxon>
        <taxon>Methanosarcinales</taxon>
        <taxon>Methanosarcinaceae</taxon>
        <taxon>Methanosarcina</taxon>
    </lineage>
</organism>
<dbReference type="GO" id="GO:0031012">
    <property type="term" value="C:extracellular matrix"/>
    <property type="evidence" value="ECO:0007669"/>
    <property type="project" value="InterPro"/>
</dbReference>
<dbReference type="GO" id="GO:0006508">
    <property type="term" value="P:proteolysis"/>
    <property type="evidence" value="ECO:0007669"/>
    <property type="project" value="UniProtKB-KW"/>
</dbReference>
<feature type="domain" description="Peptidase metallopeptidase" evidence="6">
    <location>
        <begin position="32"/>
        <end position="205"/>
    </location>
</feature>
<dbReference type="AlphaFoldDB" id="A0A660HRL9"/>
<evidence type="ECO:0000256" key="4">
    <source>
        <dbReference type="ARBA" id="ARBA00022833"/>
    </source>
</evidence>
<name>A0A660HRL9_9EURY</name>
<proteinExistence type="predicted"/>
<dbReference type="InterPro" id="IPR001818">
    <property type="entry name" value="Pept_M10_metallopeptidase"/>
</dbReference>
<keyword evidence="3" id="KW-0378">Hydrolase</keyword>
<dbReference type="InterPro" id="IPR006026">
    <property type="entry name" value="Peptidase_Metallo"/>
</dbReference>
<evidence type="ECO:0000256" key="3">
    <source>
        <dbReference type="ARBA" id="ARBA00022801"/>
    </source>
</evidence>
<keyword evidence="1" id="KW-0645">Protease</keyword>
<dbReference type="Proteomes" id="UP000053087">
    <property type="component" value="Chromosome"/>
</dbReference>
<evidence type="ECO:0000259" key="6">
    <source>
        <dbReference type="SMART" id="SM00235"/>
    </source>
</evidence>
<evidence type="ECO:0000256" key="5">
    <source>
        <dbReference type="SAM" id="Phobius"/>
    </source>
</evidence>
<dbReference type="GO" id="GO:0004222">
    <property type="term" value="F:metalloendopeptidase activity"/>
    <property type="evidence" value="ECO:0007669"/>
    <property type="project" value="InterPro"/>
</dbReference>
<keyword evidence="5" id="KW-0812">Transmembrane</keyword>
<accession>A0A660HRL9</accession>
<dbReference type="KEGG" id="mfz:AOB57_006735"/>
<evidence type="ECO:0000256" key="1">
    <source>
        <dbReference type="ARBA" id="ARBA00022670"/>
    </source>
</evidence>
<reference evidence="7 8" key="1">
    <citation type="journal article" date="2016" name="Int. J. Syst. Evol. Microbiol.">
        <title>Methanosarcina flavescens sp. nov., a methanogenic archaeon isolated from a full-scale anaerobic digester.</title>
        <authorList>
            <person name="Kern T."/>
            <person name="Fischer M.A."/>
            <person name="Deppenmeier U."/>
            <person name="Schmitz R.A."/>
            <person name="Rother M."/>
        </authorList>
    </citation>
    <scope>NUCLEOTIDE SEQUENCE [LARGE SCALE GENOMIC DNA]</scope>
    <source>
        <strain evidence="7 8">E03.2</strain>
    </source>
</reference>
<dbReference type="GO" id="GO:0008270">
    <property type="term" value="F:zinc ion binding"/>
    <property type="evidence" value="ECO:0007669"/>
    <property type="project" value="InterPro"/>
</dbReference>
<dbReference type="InterPro" id="IPR024079">
    <property type="entry name" value="MetalloPept_cat_dom_sf"/>
</dbReference>
<keyword evidence="2" id="KW-0479">Metal-binding</keyword>